<evidence type="ECO:0000256" key="1">
    <source>
        <dbReference type="ARBA" id="ARBA00022603"/>
    </source>
</evidence>
<evidence type="ECO:0000256" key="8">
    <source>
        <dbReference type="RuleBase" id="RU000417"/>
    </source>
</evidence>
<dbReference type="SUPFAM" id="SSF53335">
    <property type="entry name" value="S-adenosyl-L-methionine-dependent methyltransferases"/>
    <property type="match status" value="1"/>
</dbReference>
<dbReference type="PROSITE" id="PS00094">
    <property type="entry name" value="C5_MTASE_1"/>
    <property type="match status" value="1"/>
</dbReference>
<evidence type="ECO:0000313" key="10">
    <source>
        <dbReference type="EMBL" id="SDE68316.1"/>
    </source>
</evidence>
<accession>A0A1G7EXW6</accession>
<evidence type="ECO:0000256" key="4">
    <source>
        <dbReference type="ARBA" id="ARBA00022747"/>
    </source>
</evidence>
<evidence type="ECO:0000256" key="5">
    <source>
        <dbReference type="ARBA" id="ARBA00047422"/>
    </source>
</evidence>
<feature type="region of interest" description="Disordered" evidence="9">
    <location>
        <begin position="177"/>
        <end position="203"/>
    </location>
</feature>
<dbReference type="InterPro" id="IPR018117">
    <property type="entry name" value="C5_DNA_meth_AS"/>
</dbReference>
<dbReference type="InterPro" id="IPR001525">
    <property type="entry name" value="C5_MeTfrase"/>
</dbReference>
<dbReference type="GO" id="GO:0009307">
    <property type="term" value="P:DNA restriction-modification system"/>
    <property type="evidence" value="ECO:0007669"/>
    <property type="project" value="UniProtKB-KW"/>
</dbReference>
<dbReference type="EC" id="2.1.1.37" evidence="8"/>
<reference evidence="10 11" key="1">
    <citation type="submission" date="2016-10" db="EMBL/GenBank/DDBJ databases">
        <authorList>
            <person name="de Groot N.N."/>
        </authorList>
    </citation>
    <scope>NUCLEOTIDE SEQUENCE [LARGE SCALE GENOMIC DNA]</scope>
    <source>
        <strain evidence="10 11">DSM 24015</strain>
    </source>
</reference>
<dbReference type="GO" id="GO:0032259">
    <property type="term" value="P:methylation"/>
    <property type="evidence" value="ECO:0007669"/>
    <property type="project" value="UniProtKB-KW"/>
</dbReference>
<evidence type="ECO:0000313" key="11">
    <source>
        <dbReference type="Proteomes" id="UP000198517"/>
    </source>
</evidence>
<dbReference type="OrthoDB" id="32195at2"/>
<dbReference type="InterPro" id="IPR031303">
    <property type="entry name" value="C5_meth_CS"/>
</dbReference>
<feature type="compositionally biased region" description="Basic and acidic residues" evidence="9">
    <location>
        <begin position="182"/>
        <end position="195"/>
    </location>
</feature>
<comment type="similarity">
    <text evidence="6 7">Belongs to the class I-like SAM-binding methyltransferase superfamily. C5-methyltransferase family.</text>
</comment>
<keyword evidence="2 6" id="KW-0808">Transferase</keyword>
<keyword evidence="4" id="KW-0680">Restriction system</keyword>
<evidence type="ECO:0000256" key="3">
    <source>
        <dbReference type="ARBA" id="ARBA00022691"/>
    </source>
</evidence>
<organism evidence="10 11">
    <name type="scientific">Riemerella columbipharyngis</name>
    <dbReference type="NCBI Taxonomy" id="1071918"/>
    <lineage>
        <taxon>Bacteria</taxon>
        <taxon>Pseudomonadati</taxon>
        <taxon>Bacteroidota</taxon>
        <taxon>Flavobacteriia</taxon>
        <taxon>Flavobacteriales</taxon>
        <taxon>Weeksellaceae</taxon>
        <taxon>Riemerella</taxon>
    </lineage>
</organism>
<keyword evidence="3 6" id="KW-0949">S-adenosyl-L-methionine</keyword>
<dbReference type="PANTHER" id="PTHR46098:SF1">
    <property type="entry name" value="TRNA (CYTOSINE(38)-C(5))-METHYLTRANSFERASE"/>
    <property type="match status" value="1"/>
</dbReference>
<dbReference type="Gene3D" id="3.40.50.150">
    <property type="entry name" value="Vaccinia Virus protein VP39"/>
    <property type="match status" value="1"/>
</dbReference>
<dbReference type="PANTHER" id="PTHR46098">
    <property type="entry name" value="TRNA (CYTOSINE(38)-C(5))-METHYLTRANSFERASE"/>
    <property type="match status" value="1"/>
</dbReference>
<dbReference type="Gene3D" id="3.90.120.10">
    <property type="entry name" value="DNA Methylase, subunit A, domain 2"/>
    <property type="match status" value="1"/>
</dbReference>
<evidence type="ECO:0000256" key="2">
    <source>
        <dbReference type="ARBA" id="ARBA00022679"/>
    </source>
</evidence>
<sequence length="364" mass="41273">MEQKVNVLDLFSGIGGFSLGLKNAGFEIDKHYFSEVNKHSVACYKKHFPDAISLGDITQLNTSNINERINIITFGSPCQNFSMAGDRTGLEGDKSRLIKEAMRVVRELQPDIFIWENVKGAFSSNNRRDFWAIVQAFTHLGRYRLEWQLLNTKWFLPQNRERIYLIGHLDGRSKPRVFPIGEDDKLSSRKNEQKGEQPQTENCSCINPKFGQRASDTFLQVGDFRYDEGFRERKDNTTPTLRNKTGAGLSALPLVIGALRGRNPANPTSRQSGIKLEQRLETNSLGVSNTLTSVQKDNIVIYPQGIRRLTEIECERLQGFPDDWTKYGDYDGVIKPIPKTHRYGMIGNAVTVKVVEEIGKKIIS</sequence>
<protein>
    <recommendedName>
        <fullName evidence="8">Cytosine-specific methyltransferase</fullName>
        <ecNumber evidence="8">2.1.1.37</ecNumber>
    </recommendedName>
</protein>
<comment type="catalytic activity">
    <reaction evidence="5 8">
        <text>a 2'-deoxycytidine in DNA + S-adenosyl-L-methionine = a 5-methyl-2'-deoxycytidine in DNA + S-adenosyl-L-homocysteine + H(+)</text>
        <dbReference type="Rhea" id="RHEA:13681"/>
        <dbReference type="Rhea" id="RHEA-COMP:11369"/>
        <dbReference type="Rhea" id="RHEA-COMP:11370"/>
        <dbReference type="ChEBI" id="CHEBI:15378"/>
        <dbReference type="ChEBI" id="CHEBI:57856"/>
        <dbReference type="ChEBI" id="CHEBI:59789"/>
        <dbReference type="ChEBI" id="CHEBI:85452"/>
        <dbReference type="ChEBI" id="CHEBI:85454"/>
        <dbReference type="EC" id="2.1.1.37"/>
    </reaction>
</comment>
<dbReference type="PRINTS" id="PR00105">
    <property type="entry name" value="C5METTRFRASE"/>
</dbReference>
<keyword evidence="11" id="KW-1185">Reference proteome</keyword>
<evidence type="ECO:0000256" key="7">
    <source>
        <dbReference type="RuleBase" id="RU000416"/>
    </source>
</evidence>
<dbReference type="Proteomes" id="UP000198517">
    <property type="component" value="Unassembled WGS sequence"/>
</dbReference>
<evidence type="ECO:0000256" key="9">
    <source>
        <dbReference type="SAM" id="MobiDB-lite"/>
    </source>
</evidence>
<feature type="active site" evidence="6">
    <location>
        <position position="78"/>
    </location>
</feature>
<keyword evidence="1 6" id="KW-0489">Methyltransferase</keyword>
<dbReference type="EMBL" id="FNAS01000018">
    <property type="protein sequence ID" value="SDE68316.1"/>
    <property type="molecule type" value="Genomic_DNA"/>
</dbReference>
<dbReference type="NCBIfam" id="TIGR00675">
    <property type="entry name" value="dcm"/>
    <property type="match status" value="1"/>
</dbReference>
<dbReference type="PROSITE" id="PS51679">
    <property type="entry name" value="SAM_MT_C5"/>
    <property type="match status" value="1"/>
</dbReference>
<evidence type="ECO:0000256" key="6">
    <source>
        <dbReference type="PROSITE-ProRule" id="PRU01016"/>
    </source>
</evidence>
<dbReference type="InterPro" id="IPR029063">
    <property type="entry name" value="SAM-dependent_MTases_sf"/>
</dbReference>
<dbReference type="Pfam" id="PF00145">
    <property type="entry name" value="DNA_methylase"/>
    <property type="match status" value="1"/>
</dbReference>
<dbReference type="PROSITE" id="PS00095">
    <property type="entry name" value="C5_MTASE_2"/>
    <property type="match status" value="1"/>
</dbReference>
<name>A0A1G7EXW6_9FLAO</name>
<dbReference type="InterPro" id="IPR050750">
    <property type="entry name" value="C5-MTase"/>
</dbReference>
<gene>
    <name evidence="10" type="ORF">SAMN05421544_11810</name>
</gene>
<dbReference type="AlphaFoldDB" id="A0A1G7EXW6"/>
<dbReference type="RefSeq" id="WP_092737601.1">
    <property type="nucleotide sequence ID" value="NZ_FNAS01000018.1"/>
</dbReference>
<dbReference type="STRING" id="1071918.SAMN05421544_11810"/>
<dbReference type="GO" id="GO:0003886">
    <property type="term" value="F:DNA (cytosine-5-)-methyltransferase activity"/>
    <property type="evidence" value="ECO:0007669"/>
    <property type="project" value="UniProtKB-EC"/>
</dbReference>
<proteinExistence type="inferred from homology"/>